<dbReference type="InterPro" id="IPR058240">
    <property type="entry name" value="rSAM_sf"/>
</dbReference>
<name>A0A6F8XL23_9ACTN</name>
<accession>A0A6F8XL23</accession>
<reference evidence="2 3" key="2">
    <citation type="submission" date="2020-03" db="EMBL/GenBank/DDBJ databases">
        <authorList>
            <person name="Ichikawa N."/>
            <person name="Kimura A."/>
            <person name="Kitahashi Y."/>
            <person name="Uohara A."/>
        </authorList>
    </citation>
    <scope>NUCLEOTIDE SEQUENCE [LARGE SCALE GENOMIC DNA]</scope>
    <source>
        <strain evidence="2 3">NBRC 107702</strain>
    </source>
</reference>
<dbReference type="EMBL" id="AP022870">
    <property type="protein sequence ID" value="BCB74516.1"/>
    <property type="molecule type" value="Genomic_DNA"/>
</dbReference>
<proteinExistence type="predicted"/>
<feature type="region of interest" description="Disordered" evidence="1">
    <location>
        <begin position="86"/>
        <end position="107"/>
    </location>
</feature>
<gene>
    <name evidence="2" type="ORF">Pflav_009260</name>
</gene>
<reference evidence="2 3" key="1">
    <citation type="submission" date="2020-03" db="EMBL/GenBank/DDBJ databases">
        <title>Whole genome shotgun sequence of Phytohabitans flavus NBRC 107702.</title>
        <authorList>
            <person name="Komaki H."/>
            <person name="Tamura T."/>
        </authorList>
    </citation>
    <scope>NUCLEOTIDE SEQUENCE [LARGE SCALE GENOMIC DNA]</scope>
    <source>
        <strain evidence="2 3">NBRC 107702</strain>
    </source>
</reference>
<evidence type="ECO:0000313" key="2">
    <source>
        <dbReference type="EMBL" id="BCB74516.1"/>
    </source>
</evidence>
<evidence type="ECO:0000313" key="3">
    <source>
        <dbReference type="Proteomes" id="UP000502508"/>
    </source>
</evidence>
<dbReference type="SUPFAM" id="SSF102114">
    <property type="entry name" value="Radical SAM enzymes"/>
    <property type="match status" value="1"/>
</dbReference>
<evidence type="ECO:0000256" key="1">
    <source>
        <dbReference type="SAM" id="MobiDB-lite"/>
    </source>
</evidence>
<keyword evidence="3" id="KW-1185">Reference proteome</keyword>
<sequence>MDLPVKIRTNATVTSDVQSTALAELGNVRVNVSFDGFRPSSHGRFRTGSPMPMSRNWRTPASTRNRTTRARNSRLGERVWFTGKGGQCGGDLVDGGPDVGGGGGGGSGVGATVTVAGLG</sequence>
<dbReference type="KEGG" id="pfla:Pflav_009260"/>
<dbReference type="AlphaFoldDB" id="A0A6F8XL23"/>
<feature type="region of interest" description="Disordered" evidence="1">
    <location>
        <begin position="37"/>
        <end position="73"/>
    </location>
</feature>
<dbReference type="Proteomes" id="UP000502508">
    <property type="component" value="Chromosome"/>
</dbReference>
<organism evidence="2 3">
    <name type="scientific">Phytohabitans flavus</name>
    <dbReference type="NCBI Taxonomy" id="1076124"/>
    <lineage>
        <taxon>Bacteria</taxon>
        <taxon>Bacillati</taxon>
        <taxon>Actinomycetota</taxon>
        <taxon>Actinomycetes</taxon>
        <taxon>Micromonosporales</taxon>
        <taxon>Micromonosporaceae</taxon>
    </lineage>
</organism>
<protein>
    <submittedName>
        <fullName evidence="2">Uncharacterized protein</fullName>
    </submittedName>
</protein>